<gene>
    <name evidence="1" type="ORF">AC578_221</name>
</gene>
<evidence type="ECO:0000313" key="2">
    <source>
        <dbReference type="Proteomes" id="UP000070133"/>
    </source>
</evidence>
<protein>
    <submittedName>
        <fullName evidence="1">Uncharacterized protein</fullName>
    </submittedName>
</protein>
<evidence type="ECO:0000313" key="1">
    <source>
        <dbReference type="EMBL" id="KXT02329.1"/>
    </source>
</evidence>
<keyword evidence="2" id="KW-1185">Reference proteome</keyword>
<sequence length="177" mass="20344">MPKRRVNGRCLLCFTSVFSAVMLPFNTIDIHFFTFVGSRKRLNSMKPQDSLDFETSIHLRARKFLDRYFAFSHFQLDWKCPYCNSCLADSHRDRSAVLGIPWPRNMSIDVESVEYRGRTKISWSIYSWIAIYSPSSVVSMLISQVPQNSGIEGKHQTAWHVGRTRASLVLSTQTGSK</sequence>
<dbReference type="EMBL" id="LFZN01000043">
    <property type="protein sequence ID" value="KXT02329.1"/>
    <property type="molecule type" value="Genomic_DNA"/>
</dbReference>
<accession>A0A139HIZ3</accession>
<proteinExistence type="predicted"/>
<dbReference type="OrthoDB" id="3650339at2759"/>
<reference evidence="1 2" key="1">
    <citation type="submission" date="2015-07" db="EMBL/GenBank/DDBJ databases">
        <title>Comparative genomics of the Sigatoka disease complex on banana suggests a link between parallel evolutionary changes in Pseudocercospora fijiensis and Pseudocercospora eumusae and increased virulence on the banana host.</title>
        <authorList>
            <person name="Chang T.-C."/>
            <person name="Salvucci A."/>
            <person name="Crous P.W."/>
            <person name="Stergiopoulos I."/>
        </authorList>
    </citation>
    <scope>NUCLEOTIDE SEQUENCE [LARGE SCALE GENOMIC DNA]</scope>
    <source>
        <strain evidence="1 2">CBS 114824</strain>
    </source>
</reference>
<name>A0A139HIZ3_9PEZI</name>
<comment type="caution">
    <text evidence="1">The sequence shown here is derived from an EMBL/GenBank/DDBJ whole genome shotgun (WGS) entry which is preliminary data.</text>
</comment>
<dbReference type="Proteomes" id="UP000070133">
    <property type="component" value="Unassembled WGS sequence"/>
</dbReference>
<dbReference type="AlphaFoldDB" id="A0A139HIZ3"/>
<organism evidence="1 2">
    <name type="scientific">Pseudocercospora eumusae</name>
    <dbReference type="NCBI Taxonomy" id="321146"/>
    <lineage>
        <taxon>Eukaryota</taxon>
        <taxon>Fungi</taxon>
        <taxon>Dikarya</taxon>
        <taxon>Ascomycota</taxon>
        <taxon>Pezizomycotina</taxon>
        <taxon>Dothideomycetes</taxon>
        <taxon>Dothideomycetidae</taxon>
        <taxon>Mycosphaerellales</taxon>
        <taxon>Mycosphaerellaceae</taxon>
        <taxon>Pseudocercospora</taxon>
    </lineage>
</organism>